<accession>A0ABZ2F4U0</accession>
<dbReference type="NCBIfam" id="TIGR01536">
    <property type="entry name" value="asn_synth_AEB"/>
    <property type="match status" value="1"/>
</dbReference>
<dbReference type="InterPro" id="IPR033738">
    <property type="entry name" value="AsnB_N"/>
</dbReference>
<dbReference type="InterPro" id="IPR029055">
    <property type="entry name" value="Ntn_hydrolases_N"/>
</dbReference>
<keyword evidence="10" id="KW-1185">Reference proteome</keyword>
<dbReference type="CDD" id="cd00712">
    <property type="entry name" value="AsnB"/>
    <property type="match status" value="1"/>
</dbReference>
<keyword evidence="5" id="KW-0067">ATP-binding</keyword>
<dbReference type="Pfam" id="PF00733">
    <property type="entry name" value="Asn_synthase"/>
    <property type="match status" value="1"/>
</dbReference>
<evidence type="ECO:0000256" key="4">
    <source>
        <dbReference type="ARBA" id="ARBA00022741"/>
    </source>
</evidence>
<dbReference type="InterPro" id="IPR006426">
    <property type="entry name" value="Asn_synth_AEB"/>
</dbReference>
<dbReference type="SUPFAM" id="SSF56235">
    <property type="entry name" value="N-terminal nucleophile aminohydrolases (Ntn hydrolases)"/>
    <property type="match status" value="1"/>
</dbReference>
<proteinExistence type="inferred from homology"/>
<dbReference type="Gene3D" id="3.60.20.10">
    <property type="entry name" value="Glutamine Phosphoribosylpyrophosphate, subunit 1, domain 1"/>
    <property type="match status" value="1"/>
</dbReference>
<dbReference type="SUPFAM" id="SSF52402">
    <property type="entry name" value="Adenine nucleotide alpha hydrolases-like"/>
    <property type="match status" value="1"/>
</dbReference>
<evidence type="ECO:0000256" key="2">
    <source>
        <dbReference type="ARBA" id="ARBA00005752"/>
    </source>
</evidence>
<dbReference type="PIRSF" id="PIRSF001589">
    <property type="entry name" value="Asn_synthetase_glu-h"/>
    <property type="match status" value="1"/>
</dbReference>
<evidence type="ECO:0000256" key="5">
    <source>
        <dbReference type="ARBA" id="ARBA00022840"/>
    </source>
</evidence>
<evidence type="ECO:0000256" key="3">
    <source>
        <dbReference type="ARBA" id="ARBA00012737"/>
    </source>
</evidence>
<dbReference type="Proteomes" id="UP001359308">
    <property type="component" value="Chromosome"/>
</dbReference>
<dbReference type="PROSITE" id="PS51278">
    <property type="entry name" value="GATASE_TYPE_2"/>
    <property type="match status" value="1"/>
</dbReference>
<evidence type="ECO:0000256" key="7">
    <source>
        <dbReference type="ARBA" id="ARBA00048741"/>
    </source>
</evidence>
<dbReference type="InterPro" id="IPR001962">
    <property type="entry name" value="Asn_synthase"/>
</dbReference>
<keyword evidence="4" id="KW-0547">Nucleotide-binding</keyword>
<dbReference type="PANTHER" id="PTHR43284:SF1">
    <property type="entry name" value="ASPARAGINE SYNTHETASE"/>
    <property type="match status" value="1"/>
</dbReference>
<dbReference type="InterPro" id="IPR051786">
    <property type="entry name" value="ASN_synthetase/amidase"/>
</dbReference>
<evidence type="ECO:0000256" key="6">
    <source>
        <dbReference type="ARBA" id="ARBA00022962"/>
    </source>
</evidence>
<protein>
    <recommendedName>
        <fullName evidence="3">asparagine synthase (glutamine-hydrolyzing)</fullName>
        <ecNumber evidence="3">6.3.5.4</ecNumber>
    </recommendedName>
</protein>
<dbReference type="RefSeq" id="WP_198323888.1">
    <property type="nucleotide sequence ID" value="NZ_CP104311.1"/>
</dbReference>
<comment type="catalytic activity">
    <reaction evidence="7">
        <text>L-aspartate + L-glutamine + ATP + H2O = L-asparagine + L-glutamate + AMP + diphosphate + H(+)</text>
        <dbReference type="Rhea" id="RHEA:12228"/>
        <dbReference type="ChEBI" id="CHEBI:15377"/>
        <dbReference type="ChEBI" id="CHEBI:15378"/>
        <dbReference type="ChEBI" id="CHEBI:29985"/>
        <dbReference type="ChEBI" id="CHEBI:29991"/>
        <dbReference type="ChEBI" id="CHEBI:30616"/>
        <dbReference type="ChEBI" id="CHEBI:33019"/>
        <dbReference type="ChEBI" id="CHEBI:58048"/>
        <dbReference type="ChEBI" id="CHEBI:58359"/>
        <dbReference type="ChEBI" id="CHEBI:456215"/>
        <dbReference type="EC" id="6.3.5.4"/>
    </reaction>
</comment>
<dbReference type="Gene3D" id="3.40.50.620">
    <property type="entry name" value="HUPs"/>
    <property type="match status" value="1"/>
</dbReference>
<sequence length="604" mass="67562">MCGIAGLFNCNLPADRLRLDQAVAKLAHRGPDDRGLFLDGRFGMGHTRLAIIDLAGGHQPLFSKDRGLALIANGEIYNFVELRAELEALGHGFQTHSDSEVILHAYLAFGDSFLERIHGMFAFALYDAAEGRLILARDRLGMKPLFLAWLPDGIAFASEIKALLPLLDQPPAIDPQGLAQYFQNQFSTGATTVFSGVERVLPGEAVIIEAGRVARRFRYWSPLAIRTEPLDFDEAAARFDTLMERVMVEHMRSDVPVGLFLSGGVDSSLLLALLSRYSDQPIRTFSVGFPGTSLTNELPLAKDLARRFGSRHREIRPDPKDIFHSLPLTVWAADDLMRDNANLPTSLLARAAGEELKVVFSGEGGDEVFAGYGRYRTSPLERLFKGLLAPGSGGFRTRGSFRGHWPKTLFGPTLLAASQHARRPVLESWREAPHGWSDLQRMQYVDLRHALPDNLLVKADRMLMAWGVEGRLPFLDHRIVEFGLGLPDRLKVAGRQGKLFLKRWGERLVPPEQLYARKRGFHVPLSEWLDEPFLKRLAQILPEHPALTPWLKPDGIRMLIADCREERQGSAMLWAILQFAIWHQLFIAGSGERPAPLTDPLEFL</sequence>
<dbReference type="CDD" id="cd01991">
    <property type="entry name" value="Asn_synthase_B_C"/>
    <property type="match status" value="1"/>
</dbReference>
<dbReference type="EC" id="6.3.5.4" evidence="3"/>
<dbReference type="GO" id="GO:0004066">
    <property type="term" value="F:asparagine synthase (glutamine-hydrolyzing) activity"/>
    <property type="evidence" value="ECO:0007669"/>
    <property type="project" value="UniProtKB-EC"/>
</dbReference>
<feature type="domain" description="Glutamine amidotransferase type-2" evidence="8">
    <location>
        <begin position="2"/>
        <end position="211"/>
    </location>
</feature>
<evidence type="ECO:0000313" key="10">
    <source>
        <dbReference type="Proteomes" id="UP001359308"/>
    </source>
</evidence>
<dbReference type="InterPro" id="IPR017932">
    <property type="entry name" value="GATase_2_dom"/>
</dbReference>
<dbReference type="PANTHER" id="PTHR43284">
    <property type="entry name" value="ASPARAGINE SYNTHETASE (GLUTAMINE-HYDROLYZING)"/>
    <property type="match status" value="1"/>
</dbReference>
<reference evidence="9 10" key="1">
    <citation type="submission" date="2022-09" db="EMBL/GenBank/DDBJ databases">
        <authorList>
            <person name="Giprobiosintez L."/>
        </authorList>
    </citation>
    <scope>NUCLEOTIDE SEQUENCE [LARGE SCALE GENOMIC DNA]</scope>
    <source>
        <strain evidence="10">VKPM-B-12549 (GBS-15)</strain>
    </source>
</reference>
<evidence type="ECO:0000259" key="8">
    <source>
        <dbReference type="PROSITE" id="PS51278"/>
    </source>
</evidence>
<evidence type="ECO:0000313" key="9">
    <source>
        <dbReference type="EMBL" id="WWF02232.1"/>
    </source>
</evidence>
<name>A0ABZ2F4U0_METCP</name>
<comment type="pathway">
    <text evidence="1">Amino-acid biosynthesis; L-asparagine biosynthesis; L-asparagine from L-aspartate (L-Gln route): step 1/1.</text>
</comment>
<gene>
    <name evidence="9" type="primary">asnB</name>
    <name evidence="9" type="ORF">N4J17_00975</name>
</gene>
<keyword evidence="9" id="KW-0436">Ligase</keyword>
<keyword evidence="6" id="KW-0315">Glutamine amidotransferase</keyword>
<organism evidence="9 10">
    <name type="scientific">Methylococcus capsulatus</name>
    <dbReference type="NCBI Taxonomy" id="414"/>
    <lineage>
        <taxon>Bacteria</taxon>
        <taxon>Pseudomonadati</taxon>
        <taxon>Pseudomonadota</taxon>
        <taxon>Gammaproteobacteria</taxon>
        <taxon>Methylococcales</taxon>
        <taxon>Methylococcaceae</taxon>
        <taxon>Methylococcus</taxon>
    </lineage>
</organism>
<evidence type="ECO:0000256" key="1">
    <source>
        <dbReference type="ARBA" id="ARBA00005187"/>
    </source>
</evidence>
<dbReference type="InterPro" id="IPR014729">
    <property type="entry name" value="Rossmann-like_a/b/a_fold"/>
</dbReference>
<dbReference type="EMBL" id="CP104311">
    <property type="protein sequence ID" value="WWF02232.1"/>
    <property type="molecule type" value="Genomic_DNA"/>
</dbReference>
<dbReference type="Pfam" id="PF13537">
    <property type="entry name" value="GATase_7"/>
    <property type="match status" value="1"/>
</dbReference>
<comment type="similarity">
    <text evidence="2">Belongs to the asparagine synthetase family.</text>
</comment>